<dbReference type="PANTHER" id="PTHR37540:SF9">
    <property type="entry name" value="ZN(2)-C6 FUNGAL-TYPE DOMAIN-CONTAINING PROTEIN"/>
    <property type="match status" value="1"/>
</dbReference>
<reference evidence="1 2" key="1">
    <citation type="submission" date="2015-01" db="EMBL/GenBank/DDBJ databases">
        <title>The Genome Sequence of Cladophialophora immunda CBS83496.</title>
        <authorList>
            <consortium name="The Broad Institute Genomics Platform"/>
            <person name="Cuomo C."/>
            <person name="de Hoog S."/>
            <person name="Gorbushina A."/>
            <person name="Stielow B."/>
            <person name="Teixiera M."/>
            <person name="Abouelleil A."/>
            <person name="Chapman S.B."/>
            <person name="Priest M."/>
            <person name="Young S.K."/>
            <person name="Wortman J."/>
            <person name="Nusbaum C."/>
            <person name="Birren B."/>
        </authorList>
    </citation>
    <scope>NUCLEOTIDE SEQUENCE [LARGE SCALE GENOMIC DNA]</scope>
    <source>
        <strain evidence="1 2">CBS 83496</strain>
    </source>
</reference>
<evidence type="ECO:0000313" key="1">
    <source>
        <dbReference type="EMBL" id="KIW26536.1"/>
    </source>
</evidence>
<dbReference type="VEuPathDB" id="FungiDB:PV07_09623"/>
<dbReference type="GeneID" id="27348817"/>
<dbReference type="RefSeq" id="XP_016246752.1">
    <property type="nucleotide sequence ID" value="XM_016396896.1"/>
</dbReference>
<dbReference type="EMBL" id="KN847044">
    <property type="protein sequence ID" value="KIW26536.1"/>
    <property type="molecule type" value="Genomic_DNA"/>
</dbReference>
<organism evidence="1 2">
    <name type="scientific">Cladophialophora immunda</name>
    <dbReference type="NCBI Taxonomy" id="569365"/>
    <lineage>
        <taxon>Eukaryota</taxon>
        <taxon>Fungi</taxon>
        <taxon>Dikarya</taxon>
        <taxon>Ascomycota</taxon>
        <taxon>Pezizomycotina</taxon>
        <taxon>Eurotiomycetes</taxon>
        <taxon>Chaetothyriomycetidae</taxon>
        <taxon>Chaetothyriales</taxon>
        <taxon>Herpotrichiellaceae</taxon>
        <taxon>Cladophialophora</taxon>
    </lineage>
</organism>
<evidence type="ECO:0000313" key="2">
    <source>
        <dbReference type="Proteomes" id="UP000054466"/>
    </source>
</evidence>
<proteinExistence type="predicted"/>
<dbReference type="STRING" id="569365.A0A0D1ZFG1"/>
<name>A0A0D1ZFG1_9EURO</name>
<dbReference type="HOGENOM" id="CLU_023254_0_2_1"/>
<dbReference type="OrthoDB" id="4158087at2759"/>
<dbReference type="Proteomes" id="UP000054466">
    <property type="component" value="Unassembled WGS sequence"/>
</dbReference>
<dbReference type="PANTHER" id="PTHR37540">
    <property type="entry name" value="TRANSCRIPTION FACTOR (ACR-2), PUTATIVE-RELATED-RELATED"/>
    <property type="match status" value="1"/>
</dbReference>
<gene>
    <name evidence="1" type="ORF">PV07_09623</name>
</gene>
<keyword evidence="2" id="KW-1185">Reference proteome</keyword>
<accession>A0A0D1ZFG1</accession>
<sequence length="483" mass="54392">MAAPDKAVDIPFIFTDGKGKAEPAKRKLIRKYVMLGKNRGKTRSVKPVNTTIPSPFKDKGAQDKASGLLINMRYSTIPKKVGSDLSFTQFAAVVEQPFLHDLLKFSFLAKRVMYPLERYIVFHRKTKVDTSWFELLTSDAAYVHAAVFASQAYILHTSAQATPIAARRAMAHYSSALHLLRERLSVSAEDNKVSDATVLVVLYFALHAHFMIDYKTAMQHMEGLRKIVDLRGGLIAFNYNTKLVIELLKCDLGIALHNNTSPTFFNDPSMEPLMPYDLEMLAAEEPSTRPVELGWKSAQLDLDADLVQAWTFLKAFCSTVNSAAETNRQLPKETLLKAMAAVMYRLIQMSSFDPTSLDEAVRLGLLVFSSHIFLNWQDVRPRHTSLPHLYRTCLLTLKLPSMLTPQLLLWLLMVGSFSIFTPEDDAWLIPWVRVNLQLCDAHSWCVLHRQLSAFPWIGFLHDEAGRAIFDTAVSSQSRAGPTT</sequence>
<evidence type="ECO:0008006" key="3">
    <source>
        <dbReference type="Google" id="ProtNLM"/>
    </source>
</evidence>
<protein>
    <recommendedName>
        <fullName evidence="3">Transcription factor domain-containing protein</fullName>
    </recommendedName>
</protein>
<dbReference type="AlphaFoldDB" id="A0A0D1ZFG1"/>